<evidence type="ECO:0000256" key="2">
    <source>
        <dbReference type="ARBA" id="ARBA00009765"/>
    </source>
</evidence>
<keyword evidence="4" id="KW-1003">Cell membrane</keyword>
<dbReference type="KEGG" id="cpf:CPF_1262"/>
<dbReference type="GO" id="GO:0015087">
    <property type="term" value="F:cobalt ion transmembrane transporter activity"/>
    <property type="evidence" value="ECO:0007669"/>
    <property type="project" value="TreeGrafter"/>
</dbReference>
<protein>
    <submittedName>
        <fullName evidence="10">Cation transporter</fullName>
    </submittedName>
</protein>
<dbReference type="Gene3D" id="3.30.460.20">
    <property type="entry name" value="CorA soluble domain-like"/>
    <property type="match status" value="1"/>
</dbReference>
<evidence type="ECO:0000256" key="7">
    <source>
        <dbReference type="ARBA" id="ARBA00023136"/>
    </source>
</evidence>
<evidence type="ECO:0000256" key="4">
    <source>
        <dbReference type="ARBA" id="ARBA00022475"/>
    </source>
</evidence>
<dbReference type="STRING" id="195103.CPF_1262"/>
<dbReference type="InterPro" id="IPR045863">
    <property type="entry name" value="CorA_TM1_TM2"/>
</dbReference>
<dbReference type="InterPro" id="IPR045861">
    <property type="entry name" value="CorA_cytoplasmic_dom"/>
</dbReference>
<dbReference type="GO" id="GO:0000287">
    <property type="term" value="F:magnesium ion binding"/>
    <property type="evidence" value="ECO:0007669"/>
    <property type="project" value="TreeGrafter"/>
</dbReference>
<evidence type="ECO:0000256" key="9">
    <source>
        <dbReference type="SAM" id="Phobius"/>
    </source>
</evidence>
<evidence type="ECO:0000256" key="3">
    <source>
        <dbReference type="ARBA" id="ARBA00022448"/>
    </source>
</evidence>
<dbReference type="SUPFAM" id="SSF144083">
    <property type="entry name" value="Magnesium transport protein CorA, transmembrane region"/>
    <property type="match status" value="1"/>
</dbReference>
<evidence type="ECO:0000256" key="5">
    <source>
        <dbReference type="ARBA" id="ARBA00022692"/>
    </source>
</evidence>
<dbReference type="PaxDb" id="195103-CPF_1262"/>
<keyword evidence="5 9" id="KW-0812">Transmembrane</keyword>
<feature type="coiled-coil region" evidence="8">
    <location>
        <begin position="209"/>
        <end position="236"/>
    </location>
</feature>
<proteinExistence type="inferred from homology"/>
<dbReference type="RefSeq" id="WP_011590638.1">
    <property type="nucleotide sequence ID" value="NC_008261.1"/>
</dbReference>
<comment type="similarity">
    <text evidence="2">Belongs to the CorA metal ion transporter (MIT) (TC 1.A.35) family.</text>
</comment>
<feature type="transmembrane region" description="Helical" evidence="9">
    <location>
        <begin position="283"/>
        <end position="303"/>
    </location>
</feature>
<gene>
    <name evidence="10" type="ordered locus">CPF_1262</name>
</gene>
<sequence>MVIFNIEENFKVVEEWKKDEFPAWILMEEDEVNLLEKMFSYECINECIDYKQEQRIDCFKDYTFILINIIEQVEKQIISKELDIFLGKSFIVTVYKSNISLLYDLIEDIKEEKNCQLFKVDKSPSIILYYILDRIIINNYNIISDLETEGDKIELEILKDPESKHLNSLLFIRREAYKLRKLIKPIRYIGDTLVIDENEVIGEGNKVYFKNINSKIEKLITSLDTLSQELAIVREAYESELANKTNELMKVFTIITAVFLPLELITAIFSMSFESMPFKTCPYGFYILVFILSLMAIILLLIFKIRKFL</sequence>
<comment type="subcellular location">
    <subcellularLocation>
        <location evidence="1">Cell membrane</location>
        <topology evidence="1">Multi-pass membrane protein</topology>
    </subcellularLocation>
</comment>
<evidence type="ECO:0000256" key="6">
    <source>
        <dbReference type="ARBA" id="ARBA00022989"/>
    </source>
</evidence>
<dbReference type="Proteomes" id="UP000001823">
    <property type="component" value="Chromosome"/>
</dbReference>
<dbReference type="SUPFAM" id="SSF143865">
    <property type="entry name" value="CorA soluble domain-like"/>
    <property type="match status" value="1"/>
</dbReference>
<reference evidence="10 11" key="1">
    <citation type="journal article" date="2006" name="Genome Res.">
        <title>Skewed genomic variability in strains of the toxigenic bacterial pathogen, Clostridium perfringens.</title>
        <authorList>
            <person name="Myers G.S."/>
            <person name="Rasko D.A."/>
            <person name="Cheung J.K."/>
            <person name="Ravel J."/>
            <person name="Seshadri R."/>
            <person name="Deboy R.T."/>
            <person name="Ren Q."/>
            <person name="Varga J."/>
            <person name="Awad M.M."/>
            <person name="Brinkac L.M."/>
            <person name="Daugherty S.C."/>
            <person name="Haft D.H."/>
            <person name="Dodson R.J."/>
            <person name="Madupu R."/>
            <person name="Nelson W.C."/>
            <person name="Rosovitz M.J."/>
            <person name="Sullivan S.A."/>
            <person name="Khouri H."/>
            <person name="Dimitrov G.I."/>
            <person name="Watkins K.L."/>
            <person name="Mulligan S."/>
            <person name="Benton J."/>
            <person name="Radune D."/>
            <person name="Fisher D.J."/>
            <person name="Atkins H.S."/>
            <person name="Hiscox T."/>
            <person name="Jost B.H."/>
            <person name="Billington S.J."/>
            <person name="Songer J.G."/>
            <person name="McClane B.A."/>
            <person name="Titball R.W."/>
            <person name="Rood J.I."/>
            <person name="Melville S.B."/>
            <person name="Paulsen I.T."/>
        </authorList>
    </citation>
    <scope>NUCLEOTIDE SEQUENCE [LARGE SCALE GENOMIC DNA]</scope>
    <source>
        <strain evidence="11">ATCC 13124 / DSM 756 / JCM 1290 / NCIMB 6125 / NCTC 8237 / S 107 / Type A</strain>
    </source>
</reference>
<evidence type="ECO:0000313" key="10">
    <source>
        <dbReference type="EMBL" id="ABG83957.1"/>
    </source>
</evidence>
<dbReference type="GeneID" id="93002463"/>
<evidence type="ECO:0000256" key="8">
    <source>
        <dbReference type="SAM" id="Coils"/>
    </source>
</evidence>
<keyword evidence="8" id="KW-0175">Coiled coil</keyword>
<accession>A0A0H2YSI9</accession>
<keyword evidence="3" id="KW-0813">Transport</keyword>
<dbReference type="eggNOG" id="COG0598">
    <property type="taxonomic scope" value="Bacteria"/>
</dbReference>
<dbReference type="GO" id="GO:0005886">
    <property type="term" value="C:plasma membrane"/>
    <property type="evidence" value="ECO:0007669"/>
    <property type="project" value="UniProtKB-SubCell"/>
</dbReference>
<evidence type="ECO:0000256" key="1">
    <source>
        <dbReference type="ARBA" id="ARBA00004651"/>
    </source>
</evidence>
<organism evidence="10 11">
    <name type="scientific">Clostridium perfringens (strain ATCC 13124 / DSM 756 / JCM 1290 / NCIMB 6125 / NCTC 8237 / Type A)</name>
    <dbReference type="NCBI Taxonomy" id="195103"/>
    <lineage>
        <taxon>Bacteria</taxon>
        <taxon>Bacillati</taxon>
        <taxon>Bacillota</taxon>
        <taxon>Clostridia</taxon>
        <taxon>Eubacteriales</taxon>
        <taxon>Clostridiaceae</taxon>
        <taxon>Clostridium</taxon>
    </lineage>
</organism>
<evidence type="ECO:0000313" key="11">
    <source>
        <dbReference type="Proteomes" id="UP000001823"/>
    </source>
</evidence>
<dbReference type="Gene3D" id="1.20.58.340">
    <property type="entry name" value="Magnesium transport protein CorA, transmembrane region"/>
    <property type="match status" value="2"/>
</dbReference>
<dbReference type="InterPro" id="IPR002523">
    <property type="entry name" value="MgTranspt_CorA/ZnTranspt_ZntB"/>
</dbReference>
<dbReference type="Pfam" id="PF01544">
    <property type="entry name" value="CorA"/>
    <property type="match status" value="1"/>
</dbReference>
<dbReference type="AlphaFoldDB" id="A0A0H2YSI9"/>
<dbReference type="PANTHER" id="PTHR46494:SF1">
    <property type="entry name" value="CORA FAMILY METAL ION TRANSPORTER (EUROFUNG)"/>
    <property type="match status" value="1"/>
</dbReference>
<dbReference type="GO" id="GO:0050897">
    <property type="term" value="F:cobalt ion binding"/>
    <property type="evidence" value="ECO:0007669"/>
    <property type="project" value="TreeGrafter"/>
</dbReference>
<dbReference type="HOGENOM" id="CLU_007127_0_0_9"/>
<keyword evidence="6 9" id="KW-1133">Transmembrane helix</keyword>
<feature type="transmembrane region" description="Helical" evidence="9">
    <location>
        <begin position="251"/>
        <end position="271"/>
    </location>
</feature>
<dbReference type="PANTHER" id="PTHR46494">
    <property type="entry name" value="CORA FAMILY METAL ION TRANSPORTER (EUROFUNG)"/>
    <property type="match status" value="1"/>
</dbReference>
<dbReference type="GO" id="GO:0015095">
    <property type="term" value="F:magnesium ion transmembrane transporter activity"/>
    <property type="evidence" value="ECO:0007669"/>
    <property type="project" value="TreeGrafter"/>
</dbReference>
<keyword evidence="7 9" id="KW-0472">Membrane</keyword>
<keyword evidence="11" id="KW-1185">Reference proteome</keyword>
<dbReference type="CDD" id="cd12822">
    <property type="entry name" value="TmCorA-like"/>
    <property type="match status" value="1"/>
</dbReference>
<name>A0A0H2YSI9_CLOP1</name>
<dbReference type="EMBL" id="CP000246">
    <property type="protein sequence ID" value="ABG83957.1"/>
    <property type="molecule type" value="Genomic_DNA"/>
</dbReference>